<protein>
    <submittedName>
        <fullName evidence="3">Pullulanase</fullName>
    </submittedName>
</protein>
<dbReference type="InterPro" id="IPR014756">
    <property type="entry name" value="Ig_E-set"/>
</dbReference>
<dbReference type="InterPro" id="IPR004193">
    <property type="entry name" value="Glyco_hydro_13_N"/>
</dbReference>
<dbReference type="SMART" id="SM00642">
    <property type="entry name" value="Aamy"/>
    <property type="match status" value="1"/>
</dbReference>
<dbReference type="CDD" id="cd11341">
    <property type="entry name" value="AmyAc_Pullulanase_LD-like"/>
    <property type="match status" value="1"/>
</dbReference>
<comment type="similarity">
    <text evidence="1">Belongs to the glycosyl hydrolase 13 family.</text>
</comment>
<dbReference type="Pfam" id="PF00128">
    <property type="entry name" value="Alpha-amylase"/>
    <property type="match status" value="1"/>
</dbReference>
<dbReference type="InterPro" id="IPR011840">
    <property type="entry name" value="PulA_typeI"/>
</dbReference>
<dbReference type="SUPFAM" id="SSF51445">
    <property type="entry name" value="(Trans)glycosidases"/>
    <property type="match status" value="1"/>
</dbReference>
<accession>A0A653N8G5</accession>
<dbReference type="GO" id="GO:0004553">
    <property type="term" value="F:hydrolase activity, hydrolyzing O-glycosyl compounds"/>
    <property type="evidence" value="ECO:0007669"/>
    <property type="project" value="InterPro"/>
</dbReference>
<keyword evidence="4" id="KW-1185">Reference proteome</keyword>
<dbReference type="NCBIfam" id="TIGR02104">
    <property type="entry name" value="pulA_typeI"/>
    <property type="match status" value="1"/>
</dbReference>
<dbReference type="GO" id="GO:0005975">
    <property type="term" value="P:carbohydrate metabolic process"/>
    <property type="evidence" value="ECO:0007669"/>
    <property type="project" value="InterPro"/>
</dbReference>
<dbReference type="SUPFAM" id="SSF81296">
    <property type="entry name" value="E set domains"/>
    <property type="match status" value="1"/>
</dbReference>
<dbReference type="Pfam" id="PF21653">
    <property type="entry name" value="pulA_all-beta"/>
    <property type="match status" value="1"/>
</dbReference>
<dbReference type="Gene3D" id="3.20.20.80">
    <property type="entry name" value="Glycosidases"/>
    <property type="match status" value="1"/>
</dbReference>
<dbReference type="Pfam" id="PF02922">
    <property type="entry name" value="CBM_48"/>
    <property type="match status" value="1"/>
</dbReference>
<dbReference type="Gene3D" id="2.60.40.1180">
    <property type="entry name" value="Golgi alpha-mannosidase II"/>
    <property type="match status" value="1"/>
</dbReference>
<dbReference type="PANTHER" id="PTHR43002">
    <property type="entry name" value="GLYCOGEN DEBRANCHING ENZYME"/>
    <property type="match status" value="1"/>
</dbReference>
<dbReference type="InterPro" id="IPR013783">
    <property type="entry name" value="Ig-like_fold"/>
</dbReference>
<evidence type="ECO:0000259" key="2">
    <source>
        <dbReference type="SMART" id="SM00642"/>
    </source>
</evidence>
<proteinExistence type="inferred from homology"/>
<dbReference type="Proteomes" id="UP000430202">
    <property type="component" value="Unassembled WGS sequence"/>
</dbReference>
<evidence type="ECO:0000256" key="1">
    <source>
        <dbReference type="ARBA" id="ARBA00008061"/>
    </source>
</evidence>
<dbReference type="EMBL" id="CABWLR010000001">
    <property type="protein sequence ID" value="VXB13696.1"/>
    <property type="molecule type" value="Genomic_DNA"/>
</dbReference>
<dbReference type="Gene3D" id="2.60.40.10">
    <property type="entry name" value="Immunoglobulins"/>
    <property type="match status" value="1"/>
</dbReference>
<reference evidence="3 4" key="1">
    <citation type="submission" date="2019-10" db="EMBL/GenBank/DDBJ databases">
        <authorList>
            <person name="Karimi E."/>
        </authorList>
    </citation>
    <scope>NUCLEOTIDE SEQUENCE [LARGE SCALE GENOMIC DNA]</scope>
    <source>
        <strain evidence="3">Maribacter sp. 151</strain>
    </source>
</reference>
<organism evidence="3 4">
    <name type="scientific">Maribacter litoralis</name>
    <dbReference type="NCBI Taxonomy" id="2059726"/>
    <lineage>
        <taxon>Bacteria</taxon>
        <taxon>Pseudomonadati</taxon>
        <taxon>Bacteroidota</taxon>
        <taxon>Flavobacteriia</taxon>
        <taxon>Flavobacteriales</taxon>
        <taxon>Flavobacteriaceae</taxon>
        <taxon>Maribacter</taxon>
    </lineage>
</organism>
<dbReference type="InterPro" id="IPR013780">
    <property type="entry name" value="Glyco_hydro_b"/>
</dbReference>
<dbReference type="AlphaFoldDB" id="A0A653N8G5"/>
<dbReference type="InterPro" id="IPR049117">
    <property type="entry name" value="pulA_all-beta"/>
</dbReference>
<name>A0A653N8G5_9FLAO</name>
<dbReference type="CDD" id="cd02860">
    <property type="entry name" value="E_set_Pullulanase"/>
    <property type="match status" value="1"/>
</dbReference>
<dbReference type="InterPro" id="IPR006047">
    <property type="entry name" value="GH13_cat_dom"/>
</dbReference>
<sequence>MLSMKNIVLTLLGFMLFNSCNTDNKSITDYNNYPTPVNENLWLKYSKASTSFKLWSPNAEEVVLRLFKTGNNSEPYASYTLTKENNGVWQIVINEDLNGIYYTYQVKESSKWLDQTPGIYAKAVGVNGKRAMVLDMNSTNPIGWQKDKSPQLNHPNEAIIYELHVRDMTIHPQSGSYYPGKYLGLTEKGTIGYNNASTGIDHLKQLGITHVHLLPTFDHYSIDETNLDTPQFNWGYDPNNYNVPEGSFSTDPFNAEVRIKEFKQMIKAFHNNGIGVIMDVVYNHTGKTDTSNFNLEVPGYYYRHWEDGSYSDAAACGNETASERSMMRKFIIESVTYWTKEYHIDGFRFDLMGIHDIETMNEIADAVLNINPDALLYGEGWTAKDSPLPEKKRALKKHMQQLPKIAAFNDDLRDGLKGSVFEDKSIGFVSGAMNTTESIKFGIVGAIQHPQIHYDSVNYSDVAWTLEPWQSINYVSCHDNHTLFDKLQISRPNANMESLIAMDKLANAIVLTSQGTPFLHAGSELLRTKYGEHNSYNLPDSINQINWEWKNNHKQVFDYYKNLIRLRKEHPAFYMSSANEVRKHLKFQQNNDSLVSYTIEDHANNDRWKNILVIYNASNQNIDYNIEGIWYKAVSGSTFDFEGLQKLKDTIEVPALSMYIAFQK</sequence>
<gene>
    <name evidence="3" type="ORF">MARI151_10618</name>
</gene>
<evidence type="ECO:0000313" key="4">
    <source>
        <dbReference type="Proteomes" id="UP000430202"/>
    </source>
</evidence>
<dbReference type="InterPro" id="IPR017853">
    <property type="entry name" value="GH"/>
</dbReference>
<feature type="domain" description="Glycosyl hydrolase family 13 catalytic" evidence="2">
    <location>
        <begin position="169"/>
        <end position="567"/>
    </location>
</feature>
<evidence type="ECO:0000313" key="3">
    <source>
        <dbReference type="EMBL" id="VXB13696.1"/>
    </source>
</evidence>